<feature type="domain" description="G-protein coupled receptors family 1 profile" evidence="11">
    <location>
        <begin position="31"/>
        <end position="242"/>
    </location>
</feature>
<dbReference type="EMBL" id="CAJNOL010000010">
    <property type="protein sequence ID" value="CAF0738617.1"/>
    <property type="molecule type" value="Genomic_DNA"/>
</dbReference>
<dbReference type="PANTHER" id="PTHR24228">
    <property type="entry name" value="B2 BRADYKININ RECEPTOR/ANGIOTENSIN II RECEPTOR"/>
    <property type="match status" value="1"/>
</dbReference>
<evidence type="ECO:0000259" key="11">
    <source>
        <dbReference type="PROSITE" id="PS50262"/>
    </source>
</evidence>
<dbReference type="PANTHER" id="PTHR24228:SF59">
    <property type="entry name" value="NEUROPEPTIDE RECEPTOR 15"/>
    <property type="match status" value="1"/>
</dbReference>
<keyword evidence="7" id="KW-0675">Receptor</keyword>
<dbReference type="InterPro" id="IPR011893">
    <property type="entry name" value="Selenoprotein_Rdx-typ"/>
</dbReference>
<reference evidence="13" key="1">
    <citation type="submission" date="2021-02" db="EMBL/GenBank/DDBJ databases">
        <authorList>
            <person name="Nowell W R."/>
        </authorList>
    </citation>
    <scope>NUCLEOTIDE SEQUENCE</scope>
</reference>
<dbReference type="InterPro" id="IPR036249">
    <property type="entry name" value="Thioredoxin-like_sf"/>
</dbReference>
<evidence type="ECO:0000256" key="2">
    <source>
        <dbReference type="ARBA" id="ARBA00022475"/>
    </source>
</evidence>
<protein>
    <recommendedName>
        <fullName evidence="11">G-protein coupled receptors family 1 profile domain-containing protein</fullName>
    </recommendedName>
</protein>
<evidence type="ECO:0000256" key="4">
    <source>
        <dbReference type="ARBA" id="ARBA00022989"/>
    </source>
</evidence>
<dbReference type="PROSITE" id="PS50262">
    <property type="entry name" value="G_PROTEIN_RECEP_F1_2"/>
    <property type="match status" value="1"/>
</dbReference>
<dbReference type="SUPFAM" id="SSF81321">
    <property type="entry name" value="Family A G protein-coupled receptor-like"/>
    <property type="match status" value="1"/>
</dbReference>
<comment type="caution">
    <text evidence="13">The sequence shown here is derived from an EMBL/GenBank/DDBJ whole genome shotgun (WGS) entry which is preliminary data.</text>
</comment>
<name>A0A813NF99_9BILA</name>
<keyword evidence="14" id="KW-1185">Reference proteome</keyword>
<feature type="transmembrane region" description="Helical" evidence="10">
    <location>
        <begin position="93"/>
        <end position="117"/>
    </location>
</feature>
<dbReference type="InterPro" id="IPR017452">
    <property type="entry name" value="GPCR_Rhodpsn_7TM"/>
</dbReference>
<evidence type="ECO:0000256" key="10">
    <source>
        <dbReference type="SAM" id="Phobius"/>
    </source>
</evidence>
<keyword evidence="8" id="KW-0807">Transducer</keyword>
<dbReference type="Pfam" id="PF00001">
    <property type="entry name" value="7tm_1"/>
    <property type="match status" value="1"/>
</dbReference>
<gene>
    <name evidence="12" type="ORF">JXQ802_LOCUS714</name>
    <name evidence="13" type="ORF">JXQ802_LOCUS987</name>
</gene>
<sequence length="400" mass="46822">MFYQCYNMTWTLEFRQIGRAYLALAIPAFIFHVLFWMHVATHRALRQISMLWVYNYLFTDILLLVQFFVEYTIRTMSHCISHSSFYAFCNVEAYTNAYMTVLEAYMLVCLNITRYYLIVKNCNISTQYPYILILFNICLYLVGISVLLLQVELFQIVKLHPHHNTGNCHFNYLDIKTQYGNLIIVLLIPIILNCYFMILTTIHVRRSQQAVRSQRSKHLQLLIQFFVVYIFWLVLWAPNVVVSHIVSINDSNSYTRFGSLTSALCDPLIFMFIDRRFLKVWKKTSYRIIHCGRPLRQIYPTTIIQILLLTHIRIILIETMAKRAVVHKILARVPDATVTGDTGRRTSFEVTVNNKVIYSKLELGRFPDFDMIAEQVENATEGRNVEVVTKADKKASCSIL</sequence>
<keyword evidence="2" id="KW-1003">Cell membrane</keyword>
<dbReference type="Pfam" id="PF10262">
    <property type="entry name" value="Rdx"/>
    <property type="match status" value="1"/>
</dbReference>
<evidence type="ECO:0000256" key="3">
    <source>
        <dbReference type="ARBA" id="ARBA00022692"/>
    </source>
</evidence>
<dbReference type="Proteomes" id="UP000663870">
    <property type="component" value="Unassembled WGS sequence"/>
</dbReference>
<dbReference type="Gene3D" id="1.20.1070.10">
    <property type="entry name" value="Rhodopsin 7-helix transmembrane proteins"/>
    <property type="match status" value="1"/>
</dbReference>
<evidence type="ECO:0000256" key="1">
    <source>
        <dbReference type="ARBA" id="ARBA00004651"/>
    </source>
</evidence>
<evidence type="ECO:0000313" key="14">
    <source>
        <dbReference type="Proteomes" id="UP000663870"/>
    </source>
</evidence>
<keyword evidence="3 10" id="KW-0812">Transmembrane</keyword>
<dbReference type="GO" id="GO:0004930">
    <property type="term" value="F:G protein-coupled receptor activity"/>
    <property type="evidence" value="ECO:0007669"/>
    <property type="project" value="UniProtKB-KW"/>
</dbReference>
<accession>A0A813NF99</accession>
<dbReference type="SUPFAM" id="SSF52833">
    <property type="entry name" value="Thioredoxin-like"/>
    <property type="match status" value="1"/>
</dbReference>
<proteinExistence type="predicted"/>
<keyword evidence="5" id="KW-0297">G-protein coupled receptor</keyword>
<feature type="transmembrane region" description="Helical" evidence="10">
    <location>
        <begin position="179"/>
        <end position="198"/>
    </location>
</feature>
<feature type="transmembrane region" description="Helical" evidence="10">
    <location>
        <begin position="20"/>
        <end position="39"/>
    </location>
</feature>
<keyword evidence="6 10" id="KW-0472">Membrane</keyword>
<dbReference type="InterPro" id="IPR000276">
    <property type="entry name" value="GPCR_Rhodpsn"/>
</dbReference>
<organism evidence="13 14">
    <name type="scientific">Rotaria sordida</name>
    <dbReference type="NCBI Taxonomy" id="392033"/>
    <lineage>
        <taxon>Eukaryota</taxon>
        <taxon>Metazoa</taxon>
        <taxon>Spiralia</taxon>
        <taxon>Gnathifera</taxon>
        <taxon>Rotifera</taxon>
        <taxon>Eurotatoria</taxon>
        <taxon>Bdelloidea</taxon>
        <taxon>Philodinida</taxon>
        <taxon>Philodinidae</taxon>
        <taxon>Rotaria</taxon>
    </lineage>
</organism>
<feature type="transmembrane region" description="Helical" evidence="10">
    <location>
        <begin position="129"/>
        <end position="151"/>
    </location>
</feature>
<comment type="subcellular location">
    <subcellularLocation>
        <location evidence="1">Cell membrane</location>
        <topology evidence="1">Multi-pass membrane protein</topology>
    </subcellularLocation>
</comment>
<keyword evidence="9" id="KW-0676">Redox-active center</keyword>
<evidence type="ECO:0000256" key="9">
    <source>
        <dbReference type="ARBA" id="ARBA00023284"/>
    </source>
</evidence>
<evidence type="ECO:0000256" key="5">
    <source>
        <dbReference type="ARBA" id="ARBA00023040"/>
    </source>
</evidence>
<dbReference type="Gene3D" id="3.40.30.10">
    <property type="entry name" value="Glutaredoxin"/>
    <property type="match status" value="1"/>
</dbReference>
<evidence type="ECO:0000313" key="12">
    <source>
        <dbReference type="EMBL" id="CAF0734124.1"/>
    </source>
</evidence>
<keyword evidence="4 10" id="KW-1133">Transmembrane helix</keyword>
<dbReference type="EMBL" id="CAJNOL010000007">
    <property type="protein sequence ID" value="CAF0734124.1"/>
    <property type="molecule type" value="Genomic_DNA"/>
</dbReference>
<feature type="transmembrane region" description="Helical" evidence="10">
    <location>
        <begin position="219"/>
        <end position="237"/>
    </location>
</feature>
<evidence type="ECO:0000256" key="6">
    <source>
        <dbReference type="ARBA" id="ARBA00023136"/>
    </source>
</evidence>
<evidence type="ECO:0000256" key="7">
    <source>
        <dbReference type="ARBA" id="ARBA00023170"/>
    </source>
</evidence>
<feature type="transmembrane region" description="Helical" evidence="10">
    <location>
        <begin position="51"/>
        <end position="73"/>
    </location>
</feature>
<dbReference type="GO" id="GO:0005886">
    <property type="term" value="C:plasma membrane"/>
    <property type="evidence" value="ECO:0007669"/>
    <property type="project" value="UniProtKB-SubCell"/>
</dbReference>
<dbReference type="AlphaFoldDB" id="A0A813NF99"/>
<evidence type="ECO:0000313" key="13">
    <source>
        <dbReference type="EMBL" id="CAF0738617.1"/>
    </source>
</evidence>
<feature type="transmembrane region" description="Helical" evidence="10">
    <location>
        <begin position="298"/>
        <end position="316"/>
    </location>
</feature>
<evidence type="ECO:0000256" key="8">
    <source>
        <dbReference type="ARBA" id="ARBA00023224"/>
    </source>
</evidence>